<evidence type="ECO:0000256" key="2">
    <source>
        <dbReference type="ARBA" id="ARBA00009877"/>
    </source>
</evidence>
<evidence type="ECO:0000256" key="9">
    <source>
        <dbReference type="RuleBase" id="RU003945"/>
    </source>
</evidence>
<gene>
    <name evidence="13" type="ORF">N7532_006611</name>
</gene>
<comment type="similarity">
    <text evidence="2 9">Belongs to the OXA1/ALB3/YidC family.</text>
</comment>
<keyword evidence="6 11" id="KW-1133">Transmembrane helix</keyword>
<reference evidence="13" key="2">
    <citation type="journal article" date="2023" name="IMA Fungus">
        <title>Comparative genomic study of the Penicillium genus elucidates a diverse pangenome and 15 lateral gene transfer events.</title>
        <authorList>
            <person name="Petersen C."/>
            <person name="Sorensen T."/>
            <person name="Nielsen M.R."/>
            <person name="Sondergaard T.E."/>
            <person name="Sorensen J.L."/>
            <person name="Fitzpatrick D.A."/>
            <person name="Frisvad J.C."/>
            <person name="Nielsen K.L."/>
        </authorList>
    </citation>
    <scope>NUCLEOTIDE SEQUENCE</scope>
    <source>
        <strain evidence="13">IBT 30761</strain>
    </source>
</reference>
<dbReference type="InterPro" id="IPR028055">
    <property type="entry name" value="YidC/Oxa/ALB_C"/>
</dbReference>
<dbReference type="CDD" id="cd20069">
    <property type="entry name" value="5TM_Oxa1-like"/>
    <property type="match status" value="1"/>
</dbReference>
<feature type="region of interest" description="Disordered" evidence="10">
    <location>
        <begin position="429"/>
        <end position="455"/>
    </location>
</feature>
<feature type="domain" description="Membrane insertase YidC/Oxa/ALB C-terminal" evidence="12">
    <location>
        <begin position="194"/>
        <end position="389"/>
    </location>
</feature>
<keyword evidence="8 11" id="KW-0472">Membrane</keyword>
<keyword evidence="4" id="KW-0999">Mitochondrion inner membrane</keyword>
<comment type="subcellular location">
    <subcellularLocation>
        <location evidence="9">Membrane</location>
        <topology evidence="9">Multi-pass membrane protein</topology>
    </subcellularLocation>
    <subcellularLocation>
        <location evidence="1">Mitochondrion inner membrane</location>
        <topology evidence="1">Multi-pass membrane protein</topology>
    </subcellularLocation>
</comment>
<feature type="compositionally biased region" description="Polar residues" evidence="10">
    <location>
        <begin position="551"/>
        <end position="560"/>
    </location>
</feature>
<evidence type="ECO:0000256" key="3">
    <source>
        <dbReference type="ARBA" id="ARBA00022692"/>
    </source>
</evidence>
<dbReference type="InterPro" id="IPR001708">
    <property type="entry name" value="YidC/ALB3/OXA1/COX18"/>
</dbReference>
<dbReference type="GeneID" id="81358084"/>
<dbReference type="EMBL" id="JAPQKI010000005">
    <property type="protein sequence ID" value="KAJ5099610.1"/>
    <property type="molecule type" value="Genomic_DNA"/>
</dbReference>
<keyword evidence="14" id="KW-1185">Reference proteome</keyword>
<evidence type="ECO:0000256" key="10">
    <source>
        <dbReference type="SAM" id="MobiDB-lite"/>
    </source>
</evidence>
<name>A0A9W9FGE4_9EURO</name>
<dbReference type="AlphaFoldDB" id="A0A9W9FGE4"/>
<dbReference type="GO" id="GO:0032979">
    <property type="term" value="P:protein insertion into mitochondrial inner membrane from matrix"/>
    <property type="evidence" value="ECO:0007669"/>
    <property type="project" value="TreeGrafter"/>
</dbReference>
<organism evidence="13 14">
    <name type="scientific">Penicillium argentinense</name>
    <dbReference type="NCBI Taxonomy" id="1131581"/>
    <lineage>
        <taxon>Eukaryota</taxon>
        <taxon>Fungi</taxon>
        <taxon>Dikarya</taxon>
        <taxon>Ascomycota</taxon>
        <taxon>Pezizomycotina</taxon>
        <taxon>Eurotiomycetes</taxon>
        <taxon>Eurotiomycetidae</taxon>
        <taxon>Eurotiales</taxon>
        <taxon>Aspergillaceae</taxon>
        <taxon>Penicillium</taxon>
    </lineage>
</organism>
<evidence type="ECO:0000256" key="5">
    <source>
        <dbReference type="ARBA" id="ARBA00022946"/>
    </source>
</evidence>
<dbReference type="Pfam" id="PF02096">
    <property type="entry name" value="60KD_IMP"/>
    <property type="match status" value="1"/>
</dbReference>
<evidence type="ECO:0000313" key="13">
    <source>
        <dbReference type="EMBL" id="KAJ5099610.1"/>
    </source>
</evidence>
<dbReference type="PANTHER" id="PTHR12428:SF66">
    <property type="entry name" value="MITOCHONDRIAL INNER MEMBRANE PROTEIN OXA1L"/>
    <property type="match status" value="1"/>
</dbReference>
<dbReference type="GO" id="GO:0032977">
    <property type="term" value="F:membrane insertase activity"/>
    <property type="evidence" value="ECO:0007669"/>
    <property type="project" value="InterPro"/>
</dbReference>
<dbReference type="OrthoDB" id="2148490at2759"/>
<protein>
    <recommendedName>
        <fullName evidence="12">Membrane insertase YidC/Oxa/ALB C-terminal domain-containing protein</fullName>
    </recommendedName>
</protein>
<evidence type="ECO:0000313" key="14">
    <source>
        <dbReference type="Proteomes" id="UP001149074"/>
    </source>
</evidence>
<evidence type="ECO:0000259" key="12">
    <source>
        <dbReference type="Pfam" id="PF02096"/>
    </source>
</evidence>
<evidence type="ECO:0000256" key="8">
    <source>
        <dbReference type="ARBA" id="ARBA00023136"/>
    </source>
</evidence>
<sequence>MTPCISRSLNPQLRRLFTRLGRPAEKVSPTNAGDSTLRYRNPIYVRYNHKMMGAAGLKGPSAAAVFAQQRLTAVPRSYRSISTFRSQHSRITTRPGQLASGLSGNAPWRTASIAAGPAAVRFNSTSSSETPASTSEPIASDGASQATDLLSSDISSIPEHLGYLKELGLDYGIGPSSMIEWLIEHIHIWGGLPWWASIVGAGVAVRLALLKPMLDASDNAAKMHNMKPQSEPLRAEMTRAMKENNQIEMQKKRAELSQLNKEHGVSAWKSLVSMLQIPLGFGTFRVVRGMCSLPVPALLDESLLWIKDLTVHDPLYILPALSSMMMYFTFKRGGETGLSDMFNTSMGKTILIGLPTLSFAFIATMPGALQLYFCATGAFALAQAYVINNTTIRTMLGMTIPRKVTANSAAGAETRNYLAELQERVNKRQKQLREEYKNASEPAEPKEVSKIDSMMSGVSSHFKKVAGEVNDTMREKMGQGPAKNADGSPAAPPRLTDAERRKAEEYEKEQRSLDEYRRAERNHARRKAQMQALRNERDKAQASLKRHQDAAKQQQSQNRK</sequence>
<feature type="transmembrane region" description="Helical" evidence="11">
    <location>
        <begin position="342"/>
        <end position="363"/>
    </location>
</feature>
<accession>A0A9W9FGE4</accession>
<feature type="compositionally biased region" description="Basic and acidic residues" evidence="10">
    <location>
        <begin position="429"/>
        <end position="450"/>
    </location>
</feature>
<keyword evidence="7" id="KW-0496">Mitochondrion</keyword>
<feature type="compositionally biased region" description="Basic and acidic residues" evidence="10">
    <location>
        <begin position="534"/>
        <end position="550"/>
    </location>
</feature>
<proteinExistence type="inferred from homology"/>
<dbReference type="PANTHER" id="PTHR12428">
    <property type="entry name" value="OXA1"/>
    <property type="match status" value="1"/>
</dbReference>
<evidence type="ECO:0000256" key="11">
    <source>
        <dbReference type="SAM" id="Phobius"/>
    </source>
</evidence>
<comment type="caution">
    <text evidence="13">The sequence shown here is derived from an EMBL/GenBank/DDBJ whole genome shotgun (WGS) entry which is preliminary data.</text>
</comment>
<evidence type="ECO:0000256" key="4">
    <source>
        <dbReference type="ARBA" id="ARBA00022792"/>
    </source>
</evidence>
<keyword evidence="5" id="KW-0809">Transit peptide</keyword>
<feature type="compositionally biased region" description="Basic and acidic residues" evidence="10">
    <location>
        <begin position="496"/>
        <end position="522"/>
    </location>
</feature>
<feature type="compositionally biased region" description="Low complexity" evidence="10">
    <location>
        <begin position="124"/>
        <end position="137"/>
    </location>
</feature>
<keyword evidence="3 9" id="KW-0812">Transmembrane</keyword>
<reference evidence="13" key="1">
    <citation type="submission" date="2022-11" db="EMBL/GenBank/DDBJ databases">
        <authorList>
            <person name="Petersen C."/>
        </authorList>
    </citation>
    <scope>NUCLEOTIDE SEQUENCE</scope>
    <source>
        <strain evidence="13">IBT 30761</strain>
    </source>
</reference>
<dbReference type="Proteomes" id="UP001149074">
    <property type="component" value="Unassembled WGS sequence"/>
</dbReference>
<evidence type="ECO:0000256" key="1">
    <source>
        <dbReference type="ARBA" id="ARBA00004448"/>
    </source>
</evidence>
<evidence type="ECO:0000256" key="6">
    <source>
        <dbReference type="ARBA" id="ARBA00022989"/>
    </source>
</evidence>
<feature type="region of interest" description="Disordered" evidence="10">
    <location>
        <begin position="123"/>
        <end position="144"/>
    </location>
</feature>
<evidence type="ECO:0000256" key="7">
    <source>
        <dbReference type="ARBA" id="ARBA00023128"/>
    </source>
</evidence>
<dbReference type="GO" id="GO:0005743">
    <property type="term" value="C:mitochondrial inner membrane"/>
    <property type="evidence" value="ECO:0007669"/>
    <property type="project" value="UniProtKB-SubCell"/>
</dbReference>
<feature type="region of interest" description="Disordered" evidence="10">
    <location>
        <begin position="475"/>
        <end position="560"/>
    </location>
</feature>
<dbReference type="RefSeq" id="XP_056475264.1">
    <property type="nucleotide sequence ID" value="XM_056619105.1"/>
</dbReference>